<dbReference type="RefSeq" id="WP_358350281.1">
    <property type="nucleotide sequence ID" value="NZ_JBEZFP010000012.1"/>
</dbReference>
<accession>A0ABV3DBT2</accession>
<sequence length="151" mass="16139">MNITPATALLVADALRQHLAGTPDQELTGVSCIAQGADAVFARVVLELGGRLIVVLPSEDYRLAKVKPHYREDFDALITRAAEIQTMPYATANRDAYTAANEALVTQCDEMFAVWDSGPSGGKGGTADVVEYARSLGKPVHVLWPDGAQRA</sequence>
<name>A0ABV3DBT2_9ACTN</name>
<dbReference type="SUPFAM" id="SSF102405">
    <property type="entry name" value="MCP/YpsA-like"/>
    <property type="match status" value="1"/>
</dbReference>
<comment type="caution">
    <text evidence="1">The sequence shown here is derived from an EMBL/GenBank/DDBJ whole genome shotgun (WGS) entry which is preliminary data.</text>
</comment>
<reference evidence="1 2" key="1">
    <citation type="submission" date="2024-06" db="EMBL/GenBank/DDBJ databases">
        <title>The Natural Products Discovery Center: Release of the First 8490 Sequenced Strains for Exploring Actinobacteria Biosynthetic Diversity.</title>
        <authorList>
            <person name="Kalkreuter E."/>
            <person name="Kautsar S.A."/>
            <person name="Yang D."/>
            <person name="Bader C.D."/>
            <person name="Teijaro C.N."/>
            <person name="Fluegel L."/>
            <person name="Davis C.M."/>
            <person name="Simpson J.R."/>
            <person name="Lauterbach L."/>
            <person name="Steele A.D."/>
            <person name="Gui C."/>
            <person name="Meng S."/>
            <person name="Li G."/>
            <person name="Viehrig K."/>
            <person name="Ye F."/>
            <person name="Su P."/>
            <person name="Kiefer A.F."/>
            <person name="Nichols A."/>
            <person name="Cepeda A.J."/>
            <person name="Yan W."/>
            <person name="Fan B."/>
            <person name="Jiang Y."/>
            <person name="Adhikari A."/>
            <person name="Zheng C.-J."/>
            <person name="Schuster L."/>
            <person name="Cowan T.M."/>
            <person name="Smanski M.J."/>
            <person name="Chevrette M.G."/>
            <person name="De Carvalho L.P.S."/>
            <person name="Shen B."/>
        </authorList>
    </citation>
    <scope>NUCLEOTIDE SEQUENCE [LARGE SCALE GENOMIC DNA]</scope>
    <source>
        <strain evidence="1 2">NPDC048946</strain>
    </source>
</reference>
<dbReference type="EMBL" id="JBEZFP010000012">
    <property type="protein sequence ID" value="MEU8133200.1"/>
    <property type="molecule type" value="Genomic_DNA"/>
</dbReference>
<dbReference type="PANTHER" id="PTHR38440:SF1">
    <property type="entry name" value="UPF0398 PROTEIN SPR0331"/>
    <property type="match status" value="1"/>
</dbReference>
<dbReference type="PANTHER" id="PTHR38440">
    <property type="entry name" value="UPF0398 PROTEIN YPSA"/>
    <property type="match status" value="1"/>
</dbReference>
<dbReference type="Gene3D" id="3.40.50.450">
    <property type="match status" value="1"/>
</dbReference>
<keyword evidence="2" id="KW-1185">Reference proteome</keyword>
<protein>
    <submittedName>
        <fullName evidence="1">Uncharacterized protein</fullName>
    </submittedName>
</protein>
<organism evidence="1 2">
    <name type="scientific">Streptodolium elevatio</name>
    <dbReference type="NCBI Taxonomy" id="3157996"/>
    <lineage>
        <taxon>Bacteria</taxon>
        <taxon>Bacillati</taxon>
        <taxon>Actinomycetota</taxon>
        <taxon>Actinomycetes</taxon>
        <taxon>Kitasatosporales</taxon>
        <taxon>Streptomycetaceae</taxon>
        <taxon>Streptodolium</taxon>
    </lineage>
</organism>
<proteinExistence type="predicted"/>
<evidence type="ECO:0000313" key="1">
    <source>
        <dbReference type="EMBL" id="MEU8133200.1"/>
    </source>
</evidence>
<dbReference type="Proteomes" id="UP001551482">
    <property type="component" value="Unassembled WGS sequence"/>
</dbReference>
<evidence type="ECO:0000313" key="2">
    <source>
        <dbReference type="Proteomes" id="UP001551482"/>
    </source>
</evidence>
<gene>
    <name evidence="1" type="ORF">AB0C36_06790</name>
</gene>
<dbReference type="InterPro" id="IPR010697">
    <property type="entry name" value="YspA"/>
</dbReference>